<gene>
    <name evidence="1" type="ORF">B0H17DRAFT_877862</name>
</gene>
<name>A0AAD7GDM7_MYCRO</name>
<feature type="non-terminal residue" evidence="1">
    <location>
        <position position="265"/>
    </location>
</feature>
<dbReference type="SUPFAM" id="SSF63829">
    <property type="entry name" value="Calcium-dependent phosphotriesterase"/>
    <property type="match status" value="1"/>
</dbReference>
<feature type="non-terminal residue" evidence="1">
    <location>
        <position position="1"/>
    </location>
</feature>
<dbReference type="PANTHER" id="PTHR42060:SF1">
    <property type="entry name" value="NHL REPEAT-CONTAINING PROTEIN"/>
    <property type="match status" value="1"/>
</dbReference>
<dbReference type="AlphaFoldDB" id="A0AAD7GDM7"/>
<reference evidence="1" key="1">
    <citation type="submission" date="2023-03" db="EMBL/GenBank/DDBJ databases">
        <title>Massive genome expansion in bonnet fungi (Mycena s.s.) driven by repeated elements and novel gene families across ecological guilds.</title>
        <authorList>
            <consortium name="Lawrence Berkeley National Laboratory"/>
            <person name="Harder C.B."/>
            <person name="Miyauchi S."/>
            <person name="Viragh M."/>
            <person name="Kuo A."/>
            <person name="Thoen E."/>
            <person name="Andreopoulos B."/>
            <person name="Lu D."/>
            <person name="Skrede I."/>
            <person name="Drula E."/>
            <person name="Henrissat B."/>
            <person name="Morin E."/>
            <person name="Kohler A."/>
            <person name="Barry K."/>
            <person name="LaButti K."/>
            <person name="Morin E."/>
            <person name="Salamov A."/>
            <person name="Lipzen A."/>
            <person name="Mereny Z."/>
            <person name="Hegedus B."/>
            <person name="Baldrian P."/>
            <person name="Stursova M."/>
            <person name="Weitz H."/>
            <person name="Taylor A."/>
            <person name="Grigoriev I.V."/>
            <person name="Nagy L.G."/>
            <person name="Martin F."/>
            <person name="Kauserud H."/>
        </authorList>
    </citation>
    <scope>NUCLEOTIDE SEQUENCE</scope>
    <source>
        <strain evidence="1">CBHHK067</strain>
    </source>
</reference>
<dbReference type="Gene3D" id="2.120.10.30">
    <property type="entry name" value="TolB, C-terminal domain"/>
    <property type="match status" value="1"/>
</dbReference>
<evidence type="ECO:0000313" key="1">
    <source>
        <dbReference type="EMBL" id="KAJ7689470.1"/>
    </source>
</evidence>
<organism evidence="1 2">
    <name type="scientific">Mycena rosella</name>
    <name type="common">Pink bonnet</name>
    <name type="synonym">Agaricus rosellus</name>
    <dbReference type="NCBI Taxonomy" id="1033263"/>
    <lineage>
        <taxon>Eukaryota</taxon>
        <taxon>Fungi</taxon>
        <taxon>Dikarya</taxon>
        <taxon>Basidiomycota</taxon>
        <taxon>Agaricomycotina</taxon>
        <taxon>Agaricomycetes</taxon>
        <taxon>Agaricomycetidae</taxon>
        <taxon>Agaricales</taxon>
        <taxon>Marasmiineae</taxon>
        <taxon>Mycenaceae</taxon>
        <taxon>Mycena</taxon>
    </lineage>
</organism>
<dbReference type="InterPro" id="IPR052998">
    <property type="entry name" value="Hetero-Diels-Alderase-like"/>
</dbReference>
<evidence type="ECO:0000313" key="2">
    <source>
        <dbReference type="Proteomes" id="UP001221757"/>
    </source>
</evidence>
<dbReference type="EMBL" id="JARKIE010000072">
    <property type="protein sequence ID" value="KAJ7689470.1"/>
    <property type="molecule type" value="Genomic_DNA"/>
</dbReference>
<proteinExistence type="predicted"/>
<comment type="caution">
    <text evidence="1">The sequence shown here is derived from an EMBL/GenBank/DDBJ whole genome shotgun (WGS) entry which is preliminary data.</text>
</comment>
<keyword evidence="2" id="KW-1185">Reference proteome</keyword>
<dbReference type="InterPro" id="IPR011042">
    <property type="entry name" value="6-blade_b-propeller_TolB-like"/>
</dbReference>
<protein>
    <recommendedName>
        <fullName evidence="3">SMP-30/Gluconolactonase/LRE-like region domain-containing protein</fullName>
    </recommendedName>
</protein>
<dbReference type="Proteomes" id="UP001221757">
    <property type="component" value="Unassembled WGS sequence"/>
</dbReference>
<sequence>FLENIAVRSTSDVLVTSVMSPSLHTLNPTTINGTLDIVHTFDNSTALTGITEYQPGVFAVVASILNVTTRRTAPGSVVIWSVDFNPAVPAVKKICSLPDLLGANGISSFPDQPDTLLFADSDAGAVWQINARTGATRLAIQDPAMVPGAPAPALGINGLHAHDGFLYFSNSQLGTFSRVLLAVKDGVVKAARNVEALTTIQPSGAGHAYDDFAIDSHGRAWVTAHPGALSLLFPARNGSWSQLNAVGNPNGLPSVLIQPTSAAFG</sequence>
<accession>A0AAD7GDM7</accession>
<dbReference type="PANTHER" id="PTHR42060">
    <property type="entry name" value="NHL REPEAT-CONTAINING PROTEIN-RELATED"/>
    <property type="match status" value="1"/>
</dbReference>
<evidence type="ECO:0008006" key="3">
    <source>
        <dbReference type="Google" id="ProtNLM"/>
    </source>
</evidence>